<dbReference type="SMART" id="SM00345">
    <property type="entry name" value="HTH_GNTR"/>
    <property type="match status" value="1"/>
</dbReference>
<dbReference type="InterPro" id="IPR000524">
    <property type="entry name" value="Tscrpt_reg_HTH_GntR"/>
</dbReference>
<reference evidence="5 6" key="1">
    <citation type="submission" date="2017-04" db="EMBL/GenBank/DDBJ databases">
        <title>The complete genome sequence of Streptomyces albolongus YIM 101047, the producer of novel bafilomycins and novel odoriferous sesquiterpenoids.</title>
        <authorList>
            <person name="Yin M."/>
            <person name="Jiang Y."/>
        </authorList>
    </citation>
    <scope>NUCLEOTIDE SEQUENCE [LARGE SCALE GENOMIC DNA]</scope>
    <source>
        <strain evidence="5 6">YIM 101047</strain>
    </source>
</reference>
<dbReference type="SMART" id="SM00866">
    <property type="entry name" value="UTRA"/>
    <property type="match status" value="1"/>
</dbReference>
<dbReference type="InterPro" id="IPR036390">
    <property type="entry name" value="WH_DNA-bd_sf"/>
</dbReference>
<protein>
    <recommendedName>
        <fullName evidence="4">HTH gntR-type domain-containing protein</fullName>
    </recommendedName>
</protein>
<dbReference type="PRINTS" id="PR00035">
    <property type="entry name" value="HTHGNTR"/>
</dbReference>
<evidence type="ECO:0000256" key="2">
    <source>
        <dbReference type="ARBA" id="ARBA00023125"/>
    </source>
</evidence>
<dbReference type="KEGG" id="kab:B7C62_12340"/>
<gene>
    <name evidence="5" type="ORF">B7C62_12340</name>
</gene>
<dbReference type="InterPro" id="IPR011663">
    <property type="entry name" value="UTRA"/>
</dbReference>
<evidence type="ECO:0000256" key="3">
    <source>
        <dbReference type="ARBA" id="ARBA00023163"/>
    </source>
</evidence>
<evidence type="ECO:0000256" key="1">
    <source>
        <dbReference type="ARBA" id="ARBA00023015"/>
    </source>
</evidence>
<dbReference type="Pfam" id="PF07702">
    <property type="entry name" value="UTRA"/>
    <property type="match status" value="1"/>
</dbReference>
<keyword evidence="2" id="KW-0238">DNA-binding</keyword>
<evidence type="ECO:0000313" key="6">
    <source>
        <dbReference type="Proteomes" id="UP000192251"/>
    </source>
</evidence>
<evidence type="ECO:0000313" key="5">
    <source>
        <dbReference type="EMBL" id="ARF72965.1"/>
    </source>
</evidence>
<feature type="domain" description="HTH gntR-type" evidence="4">
    <location>
        <begin position="8"/>
        <end position="76"/>
    </location>
</feature>
<proteinExistence type="predicted"/>
<dbReference type="Gene3D" id="1.10.10.10">
    <property type="entry name" value="Winged helix-like DNA-binding domain superfamily/Winged helix DNA-binding domain"/>
    <property type="match status" value="1"/>
</dbReference>
<dbReference type="InterPro" id="IPR028978">
    <property type="entry name" value="Chorismate_lyase_/UTRA_dom_sf"/>
</dbReference>
<dbReference type="CDD" id="cd07377">
    <property type="entry name" value="WHTH_GntR"/>
    <property type="match status" value="1"/>
</dbReference>
<dbReference type="Proteomes" id="UP000192251">
    <property type="component" value="Chromosome"/>
</dbReference>
<dbReference type="SUPFAM" id="SSF64288">
    <property type="entry name" value="Chorismate lyase-like"/>
    <property type="match status" value="1"/>
</dbReference>
<keyword evidence="3" id="KW-0804">Transcription</keyword>
<keyword evidence="6" id="KW-1185">Reference proteome</keyword>
<dbReference type="SUPFAM" id="SSF46785">
    <property type="entry name" value="Winged helix' DNA-binding domain"/>
    <property type="match status" value="1"/>
</dbReference>
<dbReference type="AlphaFoldDB" id="A0ABC8BTA7"/>
<sequence>MPKNQRSAPVYLQLARGLQRRIDAGELPAGTRLPSEPELSAEFGVNRLTVRQAMAELERAASIEVRRGVGTFVRPPVTRVSITVDPRSQRVDIGSTQSVPLDGGPGREPDFDGERIVAVRPGPSGRHDQEAAAHLRCPADELSRVDTVFLQGTAAWVVNSYWLLTARLPPDLGPSDSLGNVVRRLSEAMGITLEYDWRAFSAVGADVDDADTLGVPTGSPLLVREGVSCDATGAPVLYVRRRIRGESARFVLRFRDGAETGPCP</sequence>
<organism evidence="5 6">
    <name type="scientific">Kitasatospora albolonga</name>
    <dbReference type="NCBI Taxonomy" id="68173"/>
    <lineage>
        <taxon>Bacteria</taxon>
        <taxon>Bacillati</taxon>
        <taxon>Actinomycetota</taxon>
        <taxon>Actinomycetes</taxon>
        <taxon>Kitasatosporales</taxon>
        <taxon>Streptomycetaceae</taxon>
        <taxon>Kitasatospora</taxon>
    </lineage>
</organism>
<dbReference type="RefSeq" id="WP_084746766.1">
    <property type="nucleotide sequence ID" value="NZ_CP020563.1"/>
</dbReference>
<dbReference type="Gene3D" id="3.40.1410.10">
    <property type="entry name" value="Chorismate lyase-like"/>
    <property type="match status" value="1"/>
</dbReference>
<dbReference type="InterPro" id="IPR036388">
    <property type="entry name" value="WH-like_DNA-bd_sf"/>
</dbReference>
<dbReference type="GO" id="GO:0003677">
    <property type="term" value="F:DNA binding"/>
    <property type="evidence" value="ECO:0007669"/>
    <property type="project" value="UniProtKB-KW"/>
</dbReference>
<name>A0ABC8BTA7_9ACTN</name>
<keyword evidence="1" id="KW-0805">Transcription regulation</keyword>
<dbReference type="InterPro" id="IPR050679">
    <property type="entry name" value="Bact_HTH_transcr_reg"/>
</dbReference>
<dbReference type="PROSITE" id="PS50949">
    <property type="entry name" value="HTH_GNTR"/>
    <property type="match status" value="1"/>
</dbReference>
<dbReference type="PANTHER" id="PTHR44846">
    <property type="entry name" value="MANNOSYL-D-GLYCERATE TRANSPORT/METABOLISM SYSTEM REPRESSOR MNGR-RELATED"/>
    <property type="match status" value="1"/>
</dbReference>
<accession>A0ABC8BTA7</accession>
<evidence type="ECO:0000259" key="4">
    <source>
        <dbReference type="PROSITE" id="PS50949"/>
    </source>
</evidence>
<dbReference type="EMBL" id="CP020563">
    <property type="protein sequence ID" value="ARF72965.1"/>
    <property type="molecule type" value="Genomic_DNA"/>
</dbReference>
<dbReference type="PANTHER" id="PTHR44846:SF17">
    <property type="entry name" value="GNTR-FAMILY TRANSCRIPTIONAL REGULATOR"/>
    <property type="match status" value="1"/>
</dbReference>
<dbReference type="Pfam" id="PF00392">
    <property type="entry name" value="GntR"/>
    <property type="match status" value="1"/>
</dbReference>